<name>S9W5W9_SCHCR</name>
<evidence type="ECO:0000313" key="3">
    <source>
        <dbReference type="Proteomes" id="UP000015464"/>
    </source>
</evidence>
<dbReference type="InterPro" id="IPR009210">
    <property type="entry name" value="ASCC1"/>
</dbReference>
<dbReference type="GO" id="GO:0006355">
    <property type="term" value="P:regulation of DNA-templated transcription"/>
    <property type="evidence" value="ECO:0007669"/>
    <property type="project" value="TreeGrafter"/>
</dbReference>
<dbReference type="Gene3D" id="3.90.1140.10">
    <property type="entry name" value="Cyclic phosphodiesterase"/>
    <property type="match status" value="1"/>
</dbReference>
<dbReference type="PANTHER" id="PTHR13360">
    <property type="entry name" value="ACTIVATING SIGNAL COINTEGRATOR 1 COMPLEX SUBUNIT 1"/>
    <property type="match status" value="1"/>
</dbReference>
<evidence type="ECO:0000313" key="2">
    <source>
        <dbReference type="EMBL" id="EPY53959.1"/>
    </source>
</evidence>
<protein>
    <submittedName>
        <fullName evidence="2">ASCC1 protein</fullName>
    </submittedName>
</protein>
<sequence>MINFRYPTLLFLALPLPEYFLRDSLEIFRNFLGDSLISTGYRGPRVSHLTIGMIPVKSEDDVLCSIDHLRKNAQSFQKAYGNELLKIDLQGTSYFGKSANEARVLYAVPQEQPGKVSVQRFCEYLRSSFEDADIIIKDNRPLTLHCTLLNARYMKRGKKRLKYFDAEPIIEKFSDYCWAQNINLTKLCIMKTGAVGPPGDMYYEEIDSIPLY</sequence>
<dbReference type="EMBL" id="KE546988">
    <property type="protein sequence ID" value="EPY53959.1"/>
    <property type="molecule type" value="Genomic_DNA"/>
</dbReference>
<dbReference type="PANTHER" id="PTHR13360:SF1">
    <property type="entry name" value="ACTIVATING SIGNAL COINTEGRATOR 1 COMPLEX SUBUNIT 1"/>
    <property type="match status" value="1"/>
</dbReference>
<dbReference type="HOGENOM" id="CLU_1343951_0_0_1"/>
<evidence type="ECO:0000259" key="1">
    <source>
        <dbReference type="Pfam" id="PF10469"/>
    </source>
</evidence>
<dbReference type="OMA" id="HLTIGMI"/>
<dbReference type="STRING" id="653667.S9W5W9"/>
<dbReference type="eggNOG" id="KOG2814">
    <property type="taxonomic scope" value="Eukaryota"/>
</dbReference>
<dbReference type="SUPFAM" id="SSF55144">
    <property type="entry name" value="LigT-like"/>
    <property type="match status" value="1"/>
</dbReference>
<proteinExistence type="predicted"/>
<dbReference type="GeneID" id="25037140"/>
<dbReference type="OrthoDB" id="277832at2759"/>
<gene>
    <name evidence="2" type="ORF">SPOG_02818</name>
</gene>
<organism evidence="2 3">
    <name type="scientific">Schizosaccharomyces cryophilus (strain OY26 / ATCC MYA-4695 / CBS 11777 / NBRC 106824 / NRRL Y48691)</name>
    <name type="common">Fission yeast</name>
    <dbReference type="NCBI Taxonomy" id="653667"/>
    <lineage>
        <taxon>Eukaryota</taxon>
        <taxon>Fungi</taxon>
        <taxon>Dikarya</taxon>
        <taxon>Ascomycota</taxon>
        <taxon>Taphrinomycotina</taxon>
        <taxon>Schizosaccharomycetes</taxon>
        <taxon>Schizosaccharomycetales</taxon>
        <taxon>Schizosaccharomycetaceae</taxon>
        <taxon>Schizosaccharomyces</taxon>
    </lineage>
</organism>
<feature type="domain" description="A-kinase anchor protein 7-like phosphoesterase" evidence="1">
    <location>
        <begin position="11"/>
        <end position="211"/>
    </location>
</feature>
<dbReference type="InterPro" id="IPR009097">
    <property type="entry name" value="Cyclic_Pdiesterase"/>
</dbReference>
<dbReference type="RefSeq" id="XP_013020934.1">
    <property type="nucleotide sequence ID" value="XM_013165480.1"/>
</dbReference>
<reference evidence="2 3" key="1">
    <citation type="journal article" date="2011" name="Science">
        <title>Comparative functional genomics of the fission yeasts.</title>
        <authorList>
            <person name="Rhind N."/>
            <person name="Chen Z."/>
            <person name="Yassour M."/>
            <person name="Thompson D.A."/>
            <person name="Haas B.J."/>
            <person name="Habib N."/>
            <person name="Wapinski I."/>
            <person name="Roy S."/>
            <person name="Lin M.F."/>
            <person name="Heiman D.I."/>
            <person name="Young S.K."/>
            <person name="Furuya K."/>
            <person name="Guo Y."/>
            <person name="Pidoux A."/>
            <person name="Chen H.M."/>
            <person name="Robbertse B."/>
            <person name="Goldberg J.M."/>
            <person name="Aoki K."/>
            <person name="Bayne E.H."/>
            <person name="Berlin A.M."/>
            <person name="Desjardins C.A."/>
            <person name="Dobbs E."/>
            <person name="Dukaj L."/>
            <person name="Fan L."/>
            <person name="FitzGerald M.G."/>
            <person name="French C."/>
            <person name="Gujja S."/>
            <person name="Hansen K."/>
            <person name="Keifenheim D."/>
            <person name="Levin J.Z."/>
            <person name="Mosher R.A."/>
            <person name="Mueller C.A."/>
            <person name="Pfiffner J."/>
            <person name="Priest M."/>
            <person name="Russ C."/>
            <person name="Smialowska A."/>
            <person name="Swoboda P."/>
            <person name="Sykes S.M."/>
            <person name="Vaughn M."/>
            <person name="Vengrova S."/>
            <person name="Yoder R."/>
            <person name="Zeng Q."/>
            <person name="Allshire R."/>
            <person name="Baulcombe D."/>
            <person name="Birren B.W."/>
            <person name="Brown W."/>
            <person name="Ekwall K."/>
            <person name="Kellis M."/>
            <person name="Leatherwood J."/>
            <person name="Levin H."/>
            <person name="Margalit H."/>
            <person name="Martienssen R."/>
            <person name="Nieduszynski C.A."/>
            <person name="Spatafora J.W."/>
            <person name="Friedman N."/>
            <person name="Dalgaard J.Z."/>
            <person name="Baumann P."/>
            <person name="Niki H."/>
            <person name="Regev A."/>
            <person name="Nusbaum C."/>
        </authorList>
    </citation>
    <scope>NUCLEOTIDE SEQUENCE [LARGE SCALE GENOMIC DNA]</scope>
    <source>
        <strain evidence="3">OY26 / ATCC MYA-4695 / CBS 11777 / NBRC 106824 / NRRL Y48691</strain>
    </source>
</reference>
<dbReference type="Pfam" id="PF10469">
    <property type="entry name" value="AKAP7_NLS"/>
    <property type="match status" value="1"/>
</dbReference>
<dbReference type="InterPro" id="IPR019510">
    <property type="entry name" value="AKAP7-like_phosphoesterase"/>
</dbReference>
<accession>S9W5W9</accession>
<keyword evidence="3" id="KW-1185">Reference proteome</keyword>
<dbReference type="Proteomes" id="UP000015464">
    <property type="component" value="Unassembled WGS sequence"/>
</dbReference>
<dbReference type="PIRSF" id="PIRSF027019">
    <property type="entry name" value="Euk_LigT"/>
    <property type="match status" value="1"/>
</dbReference>
<dbReference type="GO" id="GO:0006307">
    <property type="term" value="P:DNA alkylation repair"/>
    <property type="evidence" value="ECO:0007669"/>
    <property type="project" value="InterPro"/>
</dbReference>
<dbReference type="GO" id="GO:0005634">
    <property type="term" value="C:nucleus"/>
    <property type="evidence" value="ECO:0007669"/>
    <property type="project" value="TreeGrafter"/>
</dbReference>
<dbReference type="AlphaFoldDB" id="S9W5W9"/>